<keyword evidence="3" id="KW-1185">Reference proteome</keyword>
<feature type="transmembrane region" description="Helical" evidence="1">
    <location>
        <begin position="7"/>
        <end position="28"/>
    </location>
</feature>
<dbReference type="EMBL" id="JBHLWN010000016">
    <property type="protein sequence ID" value="MFC0211396.1"/>
    <property type="molecule type" value="Genomic_DNA"/>
</dbReference>
<organism evidence="2 3">
    <name type="scientific">Paenibacillus chartarius</name>
    <dbReference type="NCBI Taxonomy" id="747481"/>
    <lineage>
        <taxon>Bacteria</taxon>
        <taxon>Bacillati</taxon>
        <taxon>Bacillota</taxon>
        <taxon>Bacilli</taxon>
        <taxon>Bacillales</taxon>
        <taxon>Paenibacillaceae</taxon>
        <taxon>Paenibacillus</taxon>
    </lineage>
</organism>
<feature type="transmembrane region" description="Helical" evidence="1">
    <location>
        <begin position="192"/>
        <end position="211"/>
    </location>
</feature>
<evidence type="ECO:0000313" key="2">
    <source>
        <dbReference type="EMBL" id="MFC0211396.1"/>
    </source>
</evidence>
<feature type="transmembrane region" description="Helical" evidence="1">
    <location>
        <begin position="159"/>
        <end position="180"/>
    </location>
</feature>
<accession>A0ABV6DFI6</accession>
<evidence type="ECO:0000313" key="3">
    <source>
        <dbReference type="Proteomes" id="UP001589776"/>
    </source>
</evidence>
<protein>
    <submittedName>
        <fullName evidence="2">Uncharacterized protein</fullName>
    </submittedName>
</protein>
<keyword evidence="1" id="KW-1133">Transmembrane helix</keyword>
<dbReference type="RefSeq" id="WP_377468376.1">
    <property type="nucleotide sequence ID" value="NZ_JBHLWN010000016.1"/>
</dbReference>
<feature type="transmembrane region" description="Helical" evidence="1">
    <location>
        <begin position="40"/>
        <end position="60"/>
    </location>
</feature>
<gene>
    <name evidence="2" type="ORF">ACFFK0_02855</name>
</gene>
<feature type="transmembrane region" description="Helical" evidence="1">
    <location>
        <begin position="72"/>
        <end position="99"/>
    </location>
</feature>
<sequence length="273" mass="29488">MLQSKWYSLLILLIVPLIGAYFAAIHPAPDHVYHQLSTWLLIHLLFPFVFVSLTASFFYLNRNVERLSAHMARWGAGIFLLFYVIFEVATGIGTGLVVLGGSKVPGLDSKSVDAVAQAYFFEMQYGPLSATAMIAGGGWIVALLATVVTVTQTKHAKPVLAIACLLAVTYTIAGIVVSDISYRTHVTDYPEWALPVIGGMFLLFFIAIGIAAMDSSAPREPLFILGLAILYTISHGGDIGMIAMLGFAAGMTWLAFAQANRKPVVTESKPMDA</sequence>
<comment type="caution">
    <text evidence="2">The sequence shown here is derived from an EMBL/GenBank/DDBJ whole genome shotgun (WGS) entry which is preliminary data.</text>
</comment>
<feature type="transmembrane region" description="Helical" evidence="1">
    <location>
        <begin position="223"/>
        <end position="256"/>
    </location>
</feature>
<feature type="transmembrane region" description="Helical" evidence="1">
    <location>
        <begin position="128"/>
        <end position="147"/>
    </location>
</feature>
<reference evidence="2 3" key="1">
    <citation type="submission" date="2024-09" db="EMBL/GenBank/DDBJ databases">
        <authorList>
            <person name="Sun Q."/>
            <person name="Mori K."/>
        </authorList>
    </citation>
    <scope>NUCLEOTIDE SEQUENCE [LARGE SCALE GENOMIC DNA]</scope>
    <source>
        <strain evidence="2 3">CCM 7759</strain>
    </source>
</reference>
<dbReference type="Proteomes" id="UP001589776">
    <property type="component" value="Unassembled WGS sequence"/>
</dbReference>
<evidence type="ECO:0000256" key="1">
    <source>
        <dbReference type="SAM" id="Phobius"/>
    </source>
</evidence>
<keyword evidence="1" id="KW-0812">Transmembrane</keyword>
<keyword evidence="1" id="KW-0472">Membrane</keyword>
<name>A0ABV6DFI6_9BACL</name>
<proteinExistence type="predicted"/>